<dbReference type="EMBL" id="BKBQ01000016">
    <property type="protein sequence ID" value="GEQ54355.1"/>
    <property type="molecule type" value="Genomic_DNA"/>
</dbReference>
<keyword evidence="1" id="KW-0472">Membrane</keyword>
<evidence type="ECO:0000313" key="5">
    <source>
        <dbReference type="Proteomes" id="UP000886607"/>
    </source>
</evidence>
<keyword evidence="1" id="KW-0812">Transmembrane</keyword>
<dbReference type="EMBL" id="BKBO01000016">
    <property type="protein sequence ID" value="GEQ49371.1"/>
    <property type="molecule type" value="Genomic_DNA"/>
</dbReference>
<accession>A0AAN4UB18</accession>
<organism evidence="3 4">
    <name type="scientific">Tetragenococcus koreensis</name>
    <dbReference type="NCBI Taxonomy" id="290335"/>
    <lineage>
        <taxon>Bacteria</taxon>
        <taxon>Bacillati</taxon>
        <taxon>Bacillota</taxon>
        <taxon>Bacilli</taxon>
        <taxon>Lactobacillales</taxon>
        <taxon>Enterococcaceae</taxon>
        <taxon>Tetragenococcus</taxon>
    </lineage>
</organism>
<feature type="transmembrane region" description="Helical" evidence="1">
    <location>
        <begin position="35"/>
        <end position="53"/>
    </location>
</feature>
<dbReference type="Proteomes" id="UP000886597">
    <property type="component" value="Unassembled WGS sequence"/>
</dbReference>
<protein>
    <submittedName>
        <fullName evidence="3">Uncharacterized protein</fullName>
    </submittedName>
</protein>
<comment type="caution">
    <text evidence="3">The sequence shown here is derived from an EMBL/GenBank/DDBJ whole genome shotgun (WGS) entry which is preliminary data.</text>
</comment>
<reference evidence="3" key="2">
    <citation type="journal article" date="2020" name="Int. Dairy J.">
        <title>Lactic acid bacterial diversity in Brie cheese focusing on salt concentration and pH of isolation medium and characterisation of halophilic and alkaliphilic lactic acid bacterial isolates.</title>
        <authorList>
            <person name="Unno R."/>
            <person name="Matsutani M."/>
            <person name="Suzuki T."/>
            <person name="Kodama K."/>
            <person name="Matsushita H."/>
            <person name="Yamasato K."/>
            <person name="Koizumi Y."/>
            <person name="Ishikawa M."/>
        </authorList>
    </citation>
    <scope>NUCLEOTIDE SEQUENCE</scope>
    <source>
        <strain evidence="3">7C1</strain>
        <strain evidence="2">8C4</strain>
    </source>
</reference>
<evidence type="ECO:0000313" key="4">
    <source>
        <dbReference type="Proteomes" id="UP000886597"/>
    </source>
</evidence>
<evidence type="ECO:0000313" key="2">
    <source>
        <dbReference type="EMBL" id="GEQ49371.1"/>
    </source>
</evidence>
<dbReference type="RefSeq" id="WP_202583917.1">
    <property type="nucleotide sequence ID" value="NZ_BKBO01000016.1"/>
</dbReference>
<evidence type="ECO:0000313" key="3">
    <source>
        <dbReference type="EMBL" id="GEQ54355.1"/>
    </source>
</evidence>
<keyword evidence="1" id="KW-1133">Transmembrane helix</keyword>
<reference evidence="3" key="1">
    <citation type="submission" date="2019-08" db="EMBL/GenBank/DDBJ databases">
        <authorList>
            <person name="Ishikawa M."/>
            <person name="Suzuki T."/>
            <person name="Matsutani M."/>
        </authorList>
    </citation>
    <scope>NUCLEOTIDE SEQUENCE</scope>
    <source>
        <strain evidence="3">7C1</strain>
        <strain evidence="2">8C4</strain>
    </source>
</reference>
<dbReference type="AlphaFoldDB" id="A0AAN4UB18"/>
<sequence length="99" mass="11542">MARKKKEVTFKQVFLWSSFLMIIHLLFQNLHWINILWGLLIVPVIVPTAYYFINGRSFKPLNYENSDYFNGIMGFFVLLSVALIILITVFIGVFAPNLL</sequence>
<gene>
    <name evidence="2" type="ORF">TK11N_12230</name>
    <name evidence="3" type="ORF">TK2N_11990</name>
</gene>
<keyword evidence="5" id="KW-1185">Reference proteome</keyword>
<name>A0AAN4UB18_9ENTE</name>
<proteinExistence type="predicted"/>
<evidence type="ECO:0000256" key="1">
    <source>
        <dbReference type="SAM" id="Phobius"/>
    </source>
</evidence>
<feature type="transmembrane region" description="Helical" evidence="1">
    <location>
        <begin position="74"/>
        <end position="95"/>
    </location>
</feature>
<dbReference type="Proteomes" id="UP000886607">
    <property type="component" value="Unassembled WGS sequence"/>
</dbReference>
<feature type="transmembrane region" description="Helical" evidence="1">
    <location>
        <begin position="12"/>
        <end position="29"/>
    </location>
</feature>